<protein>
    <recommendedName>
        <fullName evidence="3">Nucleotidyltransferase</fullName>
    </recommendedName>
</protein>
<sequence length="252" mass="29646">MDKKISQYLTEIEKGKDVEILLACETGSRAWGFPSPDSDFDIRIIYKHKKDWYLSLNEQKDSLELMFENNEIDITGWDLRKSLKLLQKSNAPLLERIQSPIIYKKNNEFLEEVKIVAQNQYSRIATMHHYLSMAKKFIEELKESEEYKLKKFFYTLRSATACKWILEKDQMPPIEFMKMVDNLNIDSKLTIRINELIELKATKSESYYHKGESELLSFIETCISDADENRLKLPSSKGTIDELNQFFIKTLS</sequence>
<comment type="caution">
    <text evidence="1">The sequence shown here is derived from an EMBL/GenBank/DDBJ whole genome shotgun (WGS) entry which is preliminary data.</text>
</comment>
<keyword evidence="2" id="KW-1185">Reference proteome</keyword>
<evidence type="ECO:0000313" key="1">
    <source>
        <dbReference type="EMBL" id="GAK97211.1"/>
    </source>
</evidence>
<organism evidence="1 2">
    <name type="scientific">Nonlabens tegetincola</name>
    <dbReference type="NCBI Taxonomy" id="323273"/>
    <lineage>
        <taxon>Bacteria</taxon>
        <taxon>Pseudomonadati</taxon>
        <taxon>Bacteroidota</taxon>
        <taxon>Flavobacteriia</taxon>
        <taxon>Flavobacteriales</taxon>
        <taxon>Flavobacteriaceae</taxon>
        <taxon>Nonlabens</taxon>
    </lineage>
</organism>
<dbReference type="Proteomes" id="UP000029221">
    <property type="component" value="Unassembled WGS sequence"/>
</dbReference>
<proteinExistence type="predicted"/>
<dbReference type="Gene3D" id="3.30.460.10">
    <property type="entry name" value="Beta Polymerase, domain 2"/>
    <property type="match status" value="1"/>
</dbReference>
<evidence type="ECO:0000313" key="2">
    <source>
        <dbReference type="Proteomes" id="UP000029221"/>
    </source>
</evidence>
<dbReference type="InterPro" id="IPR018775">
    <property type="entry name" value="RlaP"/>
</dbReference>
<dbReference type="Pfam" id="PF10127">
    <property type="entry name" value="RlaP"/>
    <property type="match status" value="1"/>
</dbReference>
<dbReference type="AlphaFoldDB" id="A0A090QNX1"/>
<dbReference type="eggNOG" id="COG3541">
    <property type="taxonomic scope" value="Bacteria"/>
</dbReference>
<dbReference type="RefSeq" id="WP_042278776.1">
    <property type="nucleotide sequence ID" value="NZ_BBML01000005.1"/>
</dbReference>
<dbReference type="PANTHER" id="PTHR34817">
    <property type="entry name" value="NUCLEOTIDYLTRANSFERASE"/>
    <property type="match status" value="1"/>
</dbReference>
<dbReference type="InterPro" id="IPR043519">
    <property type="entry name" value="NT_sf"/>
</dbReference>
<dbReference type="PANTHER" id="PTHR34817:SF2">
    <property type="entry name" value="NUCLEOTIDYLTRANSFERASE"/>
    <property type="match status" value="1"/>
</dbReference>
<name>A0A090QNX1_9FLAO</name>
<dbReference type="EMBL" id="BBML01000005">
    <property type="protein sequence ID" value="GAK97211.1"/>
    <property type="molecule type" value="Genomic_DNA"/>
</dbReference>
<reference evidence="1" key="1">
    <citation type="journal article" date="2014" name="Genome Announc.">
        <title>Draft Genome Sequences of Marine Flavobacterium Nonlabens Strains NR17, NR24, NR27, NR32, NR33, and Ara13.</title>
        <authorList>
            <person name="Nakanishi M."/>
            <person name="Meirelles P."/>
            <person name="Suzuki R."/>
            <person name="Takatani N."/>
            <person name="Mino S."/>
            <person name="Suda W."/>
            <person name="Oshima K."/>
            <person name="Hattori M."/>
            <person name="Ohkuma M."/>
            <person name="Hosokawa M."/>
            <person name="Miyashita K."/>
            <person name="Thompson F.L."/>
            <person name="Niwa A."/>
            <person name="Sawabe T."/>
            <person name="Sawabe T."/>
        </authorList>
    </citation>
    <scope>NUCLEOTIDE SEQUENCE [LARGE SCALE GENOMIC DNA]</scope>
    <source>
        <strain evidence="1">JCM 19294</strain>
    </source>
</reference>
<dbReference type="SUPFAM" id="SSF81301">
    <property type="entry name" value="Nucleotidyltransferase"/>
    <property type="match status" value="1"/>
</dbReference>
<evidence type="ECO:0008006" key="3">
    <source>
        <dbReference type="Google" id="ProtNLM"/>
    </source>
</evidence>
<gene>
    <name evidence="1" type="ORF">JCM19294_1257</name>
</gene>
<accession>A0A090QNX1</accession>